<evidence type="ECO:0000313" key="8">
    <source>
        <dbReference type="Proteomes" id="UP001157974"/>
    </source>
</evidence>
<dbReference type="Gene3D" id="1.20.1540.10">
    <property type="entry name" value="Rhomboid-like"/>
    <property type="match status" value="1"/>
</dbReference>
<evidence type="ECO:0000256" key="6">
    <source>
        <dbReference type="SAM" id="SignalP"/>
    </source>
</evidence>
<dbReference type="EMBL" id="JAMWBK010000006">
    <property type="protein sequence ID" value="KAJ8904473.1"/>
    <property type="molecule type" value="Genomic_DNA"/>
</dbReference>
<dbReference type="GO" id="GO:0016020">
    <property type="term" value="C:membrane"/>
    <property type="evidence" value="ECO:0007669"/>
    <property type="project" value="UniProtKB-SubCell"/>
</dbReference>
<evidence type="ECO:0000256" key="5">
    <source>
        <dbReference type="SAM" id="Phobius"/>
    </source>
</evidence>
<evidence type="ECO:0000256" key="4">
    <source>
        <dbReference type="ARBA" id="ARBA00023136"/>
    </source>
</evidence>
<dbReference type="Proteomes" id="UP001157974">
    <property type="component" value="Unassembled WGS sequence"/>
</dbReference>
<evidence type="ECO:0000256" key="3">
    <source>
        <dbReference type="ARBA" id="ARBA00022989"/>
    </source>
</evidence>
<name>A0AAV8UPN9_9RHOD</name>
<proteinExistence type="predicted"/>
<comment type="subcellular location">
    <subcellularLocation>
        <location evidence="1">Membrane</location>
        <topology evidence="1">Multi-pass membrane protein</topology>
    </subcellularLocation>
</comment>
<protein>
    <recommendedName>
        <fullName evidence="9">Peptidase S54 rhomboid domain-containing protein</fullName>
    </recommendedName>
</protein>
<accession>A0AAV8UPN9</accession>
<comment type="caution">
    <text evidence="7">The sequence shown here is derived from an EMBL/GenBank/DDBJ whole genome shotgun (WGS) entry which is preliminary data.</text>
</comment>
<feature type="chain" id="PRO_5043563835" description="Peptidase S54 rhomboid domain-containing protein" evidence="6">
    <location>
        <begin position="20"/>
        <end position="330"/>
    </location>
</feature>
<keyword evidence="4 5" id="KW-0472">Membrane</keyword>
<keyword evidence="3 5" id="KW-1133">Transmembrane helix</keyword>
<feature type="signal peptide" evidence="6">
    <location>
        <begin position="1"/>
        <end position="19"/>
    </location>
</feature>
<keyword evidence="6" id="KW-0732">Signal</keyword>
<dbReference type="InterPro" id="IPR035952">
    <property type="entry name" value="Rhomboid-like_sf"/>
</dbReference>
<organism evidence="7 8">
    <name type="scientific">Rhodosorus marinus</name>
    <dbReference type="NCBI Taxonomy" id="101924"/>
    <lineage>
        <taxon>Eukaryota</taxon>
        <taxon>Rhodophyta</taxon>
        <taxon>Stylonematophyceae</taxon>
        <taxon>Stylonematales</taxon>
        <taxon>Stylonemataceae</taxon>
        <taxon>Rhodosorus</taxon>
    </lineage>
</organism>
<evidence type="ECO:0000256" key="1">
    <source>
        <dbReference type="ARBA" id="ARBA00004141"/>
    </source>
</evidence>
<dbReference type="SUPFAM" id="SSF144091">
    <property type="entry name" value="Rhomboid-like"/>
    <property type="match status" value="1"/>
</dbReference>
<gene>
    <name evidence="7" type="ORF">NDN08_000990</name>
</gene>
<dbReference type="AlphaFoldDB" id="A0AAV8UPN9"/>
<evidence type="ECO:0000256" key="2">
    <source>
        <dbReference type="ARBA" id="ARBA00022692"/>
    </source>
</evidence>
<keyword evidence="8" id="KW-1185">Reference proteome</keyword>
<reference evidence="7 8" key="1">
    <citation type="journal article" date="2023" name="Nat. Commun.">
        <title>Origin of minicircular mitochondrial genomes in red algae.</title>
        <authorList>
            <person name="Lee Y."/>
            <person name="Cho C.H."/>
            <person name="Lee Y.M."/>
            <person name="Park S.I."/>
            <person name="Yang J.H."/>
            <person name="West J.A."/>
            <person name="Bhattacharya D."/>
            <person name="Yoon H.S."/>
        </authorList>
    </citation>
    <scope>NUCLEOTIDE SEQUENCE [LARGE SCALE GENOMIC DNA]</scope>
    <source>
        <strain evidence="7 8">CCMP1338</strain>
        <tissue evidence="7">Whole cell</tissue>
    </source>
</reference>
<keyword evidence="2 5" id="KW-0812">Transmembrane</keyword>
<evidence type="ECO:0008006" key="9">
    <source>
        <dbReference type="Google" id="ProtNLM"/>
    </source>
</evidence>
<feature type="transmembrane region" description="Helical" evidence="5">
    <location>
        <begin position="306"/>
        <end position="324"/>
    </location>
</feature>
<evidence type="ECO:0000313" key="7">
    <source>
        <dbReference type="EMBL" id="KAJ8904473.1"/>
    </source>
</evidence>
<sequence>MPGFQSILFFLVVLYIALSTNPDEESFRRFAGSRIRRQEKVQCSESGICVHGGGFSRILEPFNTDSKKVLGFQVADGSPRLYFRGTDCVFFTVVHWTSPLSGAYLGILNIWIALPQPKAIRDVVVVNRDQLTRLLPAIGLWQGRNEELPPTERVLGIVYTVIFTALALSSPRVRDGLLWSRTSARRGRLWTAAISLFAHRTWFSTARSVLVVLFCTSSLVESVGKSAFVELLGCSAVGAIVATAMAGSETSPFYLGPVTPYSTLVALCMVGLDSRVKIRWLVFSNLSVSPFDALMASVAVELIEGSLQGGLIAAVAALTSWLFARIGLLR</sequence>